<name>A0A0A5HLH5_9BACI</name>
<evidence type="ECO:0000313" key="2">
    <source>
        <dbReference type="Proteomes" id="UP000030401"/>
    </source>
</evidence>
<dbReference type="STRING" id="1385512.N784_13445"/>
<evidence type="ECO:0000313" key="1">
    <source>
        <dbReference type="EMBL" id="KGX84462.1"/>
    </source>
</evidence>
<proteinExistence type="predicted"/>
<reference evidence="1 2" key="1">
    <citation type="submission" date="2013-08" db="EMBL/GenBank/DDBJ databases">
        <authorList>
            <person name="Huang J."/>
            <person name="Wang G."/>
        </authorList>
    </citation>
    <scope>NUCLEOTIDE SEQUENCE [LARGE SCALE GENOMIC DNA]</scope>
    <source>
        <strain evidence="1 2">JSM 072002</strain>
    </source>
</reference>
<dbReference type="AlphaFoldDB" id="A0A0A5HLH5"/>
<dbReference type="EMBL" id="AVPG01000038">
    <property type="protein sequence ID" value="KGX84462.1"/>
    <property type="molecule type" value="Genomic_DNA"/>
</dbReference>
<dbReference type="OrthoDB" id="2156961at2"/>
<comment type="caution">
    <text evidence="1">The sequence shown here is derived from an EMBL/GenBank/DDBJ whole genome shotgun (WGS) entry which is preliminary data.</text>
</comment>
<keyword evidence="2" id="KW-1185">Reference proteome</keyword>
<protein>
    <submittedName>
        <fullName evidence="1">Uncharacterized protein</fullName>
    </submittedName>
</protein>
<organism evidence="1 2">
    <name type="scientific">Pontibacillus litoralis JSM 072002</name>
    <dbReference type="NCBI Taxonomy" id="1385512"/>
    <lineage>
        <taxon>Bacteria</taxon>
        <taxon>Bacillati</taxon>
        <taxon>Bacillota</taxon>
        <taxon>Bacilli</taxon>
        <taxon>Bacillales</taxon>
        <taxon>Bacillaceae</taxon>
        <taxon>Pontibacillus</taxon>
    </lineage>
</organism>
<dbReference type="eggNOG" id="ENOG502ZKEU">
    <property type="taxonomic scope" value="Bacteria"/>
</dbReference>
<accession>A0A0A5HLH5</accession>
<sequence length="60" mass="7007">MEQEYAIYKGEKLLCIGTKEECAKELGVQPEYIYWLTTPTAKRRLESRRNPEKCTVGIKL</sequence>
<dbReference type="RefSeq" id="WP_036836285.1">
    <property type="nucleotide sequence ID" value="NZ_AVPG01000038.1"/>
</dbReference>
<gene>
    <name evidence="1" type="ORF">N784_13445</name>
</gene>
<dbReference type="Proteomes" id="UP000030401">
    <property type="component" value="Unassembled WGS sequence"/>
</dbReference>